<name>A0AAV4TNH0_CAEEX</name>
<feature type="compositionally biased region" description="Basic residues" evidence="1">
    <location>
        <begin position="92"/>
        <end position="107"/>
    </location>
</feature>
<evidence type="ECO:0000313" key="3">
    <source>
        <dbReference type="Proteomes" id="UP001054945"/>
    </source>
</evidence>
<sequence length="132" mass="15431">MEARIEGRRNEVITGGGESFLMGMGFQTEGGPAKFTTYHLDGEEFKCISPRNSLKQFFEKNCIETYRITTVRDSYNVRGYTRLESDGDFKERRRRKKKKSAKRHQTRGFHILCSFLQRHSSHDSQNSSDERI</sequence>
<comment type="caution">
    <text evidence="2">The sequence shown here is derived from an EMBL/GenBank/DDBJ whole genome shotgun (WGS) entry which is preliminary data.</text>
</comment>
<dbReference type="AlphaFoldDB" id="A0AAV4TNH0"/>
<proteinExistence type="predicted"/>
<protein>
    <submittedName>
        <fullName evidence="2">Uncharacterized protein</fullName>
    </submittedName>
</protein>
<accession>A0AAV4TNH0</accession>
<keyword evidence="3" id="KW-1185">Reference proteome</keyword>
<evidence type="ECO:0000256" key="1">
    <source>
        <dbReference type="SAM" id="MobiDB-lite"/>
    </source>
</evidence>
<dbReference type="Proteomes" id="UP001054945">
    <property type="component" value="Unassembled WGS sequence"/>
</dbReference>
<gene>
    <name evidence="2" type="ORF">CEXT_267891</name>
</gene>
<dbReference type="EMBL" id="BPLR01011469">
    <property type="protein sequence ID" value="GIY46704.1"/>
    <property type="molecule type" value="Genomic_DNA"/>
</dbReference>
<evidence type="ECO:0000313" key="2">
    <source>
        <dbReference type="EMBL" id="GIY46704.1"/>
    </source>
</evidence>
<organism evidence="2 3">
    <name type="scientific">Caerostris extrusa</name>
    <name type="common">Bark spider</name>
    <name type="synonym">Caerostris bankana</name>
    <dbReference type="NCBI Taxonomy" id="172846"/>
    <lineage>
        <taxon>Eukaryota</taxon>
        <taxon>Metazoa</taxon>
        <taxon>Ecdysozoa</taxon>
        <taxon>Arthropoda</taxon>
        <taxon>Chelicerata</taxon>
        <taxon>Arachnida</taxon>
        <taxon>Araneae</taxon>
        <taxon>Araneomorphae</taxon>
        <taxon>Entelegynae</taxon>
        <taxon>Araneoidea</taxon>
        <taxon>Araneidae</taxon>
        <taxon>Caerostris</taxon>
    </lineage>
</organism>
<feature type="region of interest" description="Disordered" evidence="1">
    <location>
        <begin position="88"/>
        <end position="108"/>
    </location>
</feature>
<reference evidence="2 3" key="1">
    <citation type="submission" date="2021-06" db="EMBL/GenBank/DDBJ databases">
        <title>Caerostris extrusa draft genome.</title>
        <authorList>
            <person name="Kono N."/>
            <person name="Arakawa K."/>
        </authorList>
    </citation>
    <scope>NUCLEOTIDE SEQUENCE [LARGE SCALE GENOMIC DNA]</scope>
</reference>